<keyword evidence="1" id="KW-0472">Membrane</keyword>
<protein>
    <submittedName>
        <fullName evidence="2">Uncharacterized protein</fullName>
    </submittedName>
</protein>
<reference evidence="2 3" key="1">
    <citation type="submission" date="2016-10" db="EMBL/GenBank/DDBJ databases">
        <title>Genome sequence of the ascomycete fungus Penicillium subrubescens.</title>
        <authorList>
            <person name="De Vries R.P."/>
            <person name="Peng M."/>
            <person name="Dilokpimol A."/>
            <person name="Hilden K."/>
            <person name="Makela M.R."/>
            <person name="Grigoriev I."/>
            <person name="Riley R."/>
            <person name="Granchi Z."/>
        </authorList>
    </citation>
    <scope>NUCLEOTIDE SEQUENCE [LARGE SCALE GENOMIC DNA]</scope>
    <source>
        <strain evidence="2 3">CBS 132785</strain>
    </source>
</reference>
<sequence>MVSSSGPVNYDISLLAPVDYKYNTVGYLVPDGISKVIGGKIRKPQQAHVHQFLWPLFTPPYGTWLYGRFFYEYLVEVVLIALLLVPFLTLLPSGLFKLLARLKGSKRPQNKDWRPWTFNSTYLAFISCITVGLIALVVFLQWRSQQPDPLVQHEIDWSGGSVSSGPWTGDPFNSRIIRSPTFDRPPRGLCRFTITLDGVWSQKNGAQRLGRGVYSAFTYLPMLLAVLYGRMWKVLDDDIKRIDMYYRLQKPNGTTVFCWEVYSGAALDWPDTYSWQVALVEHGWAYKLIGALAVAENCCLVLFILIHSQKTGLSGGVRGIAGLVDLLEEFDAASLKLPSSSSSLSLSKIEEKFASSEFHLIDGKLKWKYGISIDPRVYQIVGILVQLIVDVIDHAVRSLAPFYALAQDYPQDYHRLNILWADYTSNIPPWEA</sequence>
<evidence type="ECO:0000256" key="1">
    <source>
        <dbReference type="SAM" id="Phobius"/>
    </source>
</evidence>
<dbReference type="Proteomes" id="UP000186955">
    <property type="component" value="Unassembled WGS sequence"/>
</dbReference>
<organism evidence="2 3">
    <name type="scientific">Penicillium subrubescens</name>
    <dbReference type="NCBI Taxonomy" id="1316194"/>
    <lineage>
        <taxon>Eukaryota</taxon>
        <taxon>Fungi</taxon>
        <taxon>Dikarya</taxon>
        <taxon>Ascomycota</taxon>
        <taxon>Pezizomycotina</taxon>
        <taxon>Eurotiomycetes</taxon>
        <taxon>Eurotiomycetidae</taxon>
        <taxon>Eurotiales</taxon>
        <taxon>Aspergillaceae</taxon>
        <taxon>Penicillium</taxon>
    </lineage>
</organism>
<evidence type="ECO:0000313" key="2">
    <source>
        <dbReference type="EMBL" id="OKO99077.1"/>
    </source>
</evidence>
<comment type="caution">
    <text evidence="2">The sequence shown here is derived from an EMBL/GenBank/DDBJ whole genome shotgun (WGS) entry which is preliminary data.</text>
</comment>
<feature type="transmembrane region" description="Helical" evidence="1">
    <location>
        <begin position="77"/>
        <end position="100"/>
    </location>
</feature>
<keyword evidence="1" id="KW-0812">Transmembrane</keyword>
<proteinExistence type="predicted"/>
<dbReference type="EMBL" id="MNBE01000664">
    <property type="protein sequence ID" value="OKO99077.1"/>
    <property type="molecule type" value="Genomic_DNA"/>
</dbReference>
<gene>
    <name evidence="2" type="ORF">PENSUB_8463</name>
</gene>
<keyword evidence="3" id="KW-1185">Reference proteome</keyword>
<evidence type="ECO:0000313" key="3">
    <source>
        <dbReference type="Proteomes" id="UP000186955"/>
    </source>
</evidence>
<keyword evidence="1" id="KW-1133">Transmembrane helix</keyword>
<accession>A0A1Q5TFR9</accession>
<feature type="transmembrane region" description="Helical" evidence="1">
    <location>
        <begin position="121"/>
        <end position="142"/>
    </location>
</feature>
<name>A0A1Q5TFR9_9EURO</name>
<dbReference type="PANTHER" id="PTHR37544">
    <property type="entry name" value="SPRAY-RELATED"/>
    <property type="match status" value="1"/>
</dbReference>
<dbReference type="AlphaFoldDB" id="A0A1Q5TFR9"/>
<dbReference type="PANTHER" id="PTHR37544:SF3">
    <property type="entry name" value="SPRAY"/>
    <property type="match status" value="1"/>
</dbReference>